<evidence type="ECO:0000256" key="2">
    <source>
        <dbReference type="ARBA" id="ARBA00022692"/>
    </source>
</evidence>
<dbReference type="AlphaFoldDB" id="A0A6C0RE85"/>
<accession>A0A6C0RE85</accession>
<evidence type="ECO:0000313" key="10">
    <source>
        <dbReference type="Proteomes" id="UP000474630"/>
    </source>
</evidence>
<keyword evidence="4 6" id="KW-1133">Transmembrane helix</keyword>
<dbReference type="KEGG" id="drc:G0Q07_08825"/>
<reference evidence="9 10" key="1">
    <citation type="submission" date="2020-02" db="EMBL/GenBank/DDBJ databases">
        <title>Genome sequencing for Draconibacterium sp. strain M1.</title>
        <authorList>
            <person name="Park S.-J."/>
        </authorList>
    </citation>
    <scope>NUCLEOTIDE SEQUENCE [LARGE SCALE GENOMIC DNA]</scope>
    <source>
        <strain evidence="9 10">M1</strain>
    </source>
</reference>
<proteinExistence type="predicted"/>
<feature type="transmembrane region" description="Helical" evidence="6">
    <location>
        <begin position="841"/>
        <end position="869"/>
    </location>
</feature>
<keyword evidence="3" id="KW-0201">Cytochrome c-type biogenesis</keyword>
<feature type="domain" description="Cytochrome c assembly protein" evidence="7">
    <location>
        <begin position="780"/>
        <end position="984"/>
    </location>
</feature>
<feature type="transmembrane region" description="Helical" evidence="6">
    <location>
        <begin position="752"/>
        <end position="774"/>
    </location>
</feature>
<dbReference type="GO" id="GO:0005886">
    <property type="term" value="C:plasma membrane"/>
    <property type="evidence" value="ECO:0007669"/>
    <property type="project" value="TreeGrafter"/>
</dbReference>
<feature type="transmembrane region" description="Helical" evidence="6">
    <location>
        <begin position="78"/>
        <end position="99"/>
    </location>
</feature>
<dbReference type="Pfam" id="PF01578">
    <property type="entry name" value="Cytochrom_C_asm"/>
    <property type="match status" value="1"/>
</dbReference>
<evidence type="ECO:0000256" key="4">
    <source>
        <dbReference type="ARBA" id="ARBA00022989"/>
    </source>
</evidence>
<dbReference type="PANTHER" id="PTHR30071:SF1">
    <property type="entry name" value="CYTOCHROME B_B6 PROTEIN-RELATED"/>
    <property type="match status" value="1"/>
</dbReference>
<feature type="transmembrane region" description="Helical" evidence="6">
    <location>
        <begin position="786"/>
        <end position="802"/>
    </location>
</feature>
<dbReference type="InterPro" id="IPR045062">
    <property type="entry name" value="Cyt_c_biogenesis_CcsA/CcmC"/>
</dbReference>
<dbReference type="GO" id="GO:0020037">
    <property type="term" value="F:heme binding"/>
    <property type="evidence" value="ECO:0007669"/>
    <property type="project" value="InterPro"/>
</dbReference>
<feature type="transmembrane region" description="Helical" evidence="6">
    <location>
        <begin position="809"/>
        <end position="829"/>
    </location>
</feature>
<dbReference type="InterPro" id="IPR002541">
    <property type="entry name" value="Cyt_c_assembly"/>
</dbReference>
<dbReference type="Pfam" id="PF05140">
    <property type="entry name" value="ResB"/>
    <property type="match status" value="2"/>
</dbReference>
<feature type="transmembrane region" description="Helical" evidence="6">
    <location>
        <begin position="7"/>
        <end position="29"/>
    </location>
</feature>
<evidence type="ECO:0000256" key="3">
    <source>
        <dbReference type="ARBA" id="ARBA00022748"/>
    </source>
</evidence>
<organism evidence="9 10">
    <name type="scientific">Draconibacterium halophilum</name>
    <dbReference type="NCBI Taxonomy" id="2706887"/>
    <lineage>
        <taxon>Bacteria</taxon>
        <taxon>Pseudomonadati</taxon>
        <taxon>Bacteroidota</taxon>
        <taxon>Bacteroidia</taxon>
        <taxon>Marinilabiliales</taxon>
        <taxon>Prolixibacteraceae</taxon>
        <taxon>Draconibacterium</taxon>
    </lineage>
</organism>
<dbReference type="GO" id="GO:0017004">
    <property type="term" value="P:cytochrome complex assembly"/>
    <property type="evidence" value="ECO:0007669"/>
    <property type="project" value="UniProtKB-KW"/>
</dbReference>
<dbReference type="PANTHER" id="PTHR30071">
    <property type="entry name" value="HEME EXPORTER PROTEIN C"/>
    <property type="match status" value="1"/>
</dbReference>
<comment type="subcellular location">
    <subcellularLocation>
        <location evidence="1">Membrane</location>
        <topology evidence="1">Multi-pass membrane protein</topology>
    </subcellularLocation>
</comment>
<keyword evidence="10" id="KW-1185">Reference proteome</keyword>
<sequence length="1030" mass="114877">MKKLSSFLFSMFFTGILLVIFAIAIGYATFLENDYGTITAKILVYNSRWFEILLFILCINIIGSVFKYKLIARKKWTVLLFHISFIVIGIGAMITRYYGYEGSMHIRENSSSNFIVSEASYVTIKISDGTETVEESMEVKFSPYTANRFSEKIHFQGKTIHIDNQQFMPSAVENVVLDPNGEPIVSMIAVMNGSSRTDFTLRNNNTKNFGDIALGFGSNTSAAIQLSIKNGNLYIAANDSIEVAGMMSEDSEFITPNTETLVNTQKAYTYKNLTFAIKQFLPNASVQLAYQQPNQGMSAPDAFKATVSSNGESKELIVFGRKGEVGDFSHTSIDGMDVAVSYGSKIITLPFSIQLKDFQLERYPGSMSPSSYASEVVLKDGATEMPFRIFMNNILKYKGYRFFQSSYDTDEQGTILSVNHDSMGTSVTYFGYLIMAIGMLLTLFNKSSRFKSLLKASAKLREKRKKLFTVLVTGVLLSIGAQAQNTTLTPLNSDHIRSFESLLIQDRKGRVEPVATLASEILRKVAKKTSWEGLSPSEVFLDMQANPEKWKNIAIIKVSNPELRRTIGINGKYASFNSIVRTREMGGYILSSAVQAAYNKESNLRNKLDKEIMNVDERVNILMAIFTGDFLTIFPVPNDDNHKWVSINEAQELPAQAADFAKQTVSSYLQSVQIRDWATADQLLNNLKLNQQTIGEKIIPSDTKVSMEVMYNKLNIFGKLAKIFMFTGLILLMLQLLSLFNPNIKLHFLKSFAFYFILALFLAETAGLAIRWYISNHAPWSNGYESMVFISWATALGGLIFAKRSEITLSLTSVLAGLTLLVAGMSWMSPEITNLVPVLKSYWLIVHVAIITASYGFLGISALLGFLNLILMIFRNKRNSDRINHTVKELVNIIQIALIIGLLMVTLGSFLGGVWANESWGRYWGWDPKETWALVTILVYTFITHMHRIPGMRGSFAMSVAAVLGISSVLMTYFGVNYYLSGLHSYAQGEAAPIPSGVYIALAVVALVIVSAYFSEKTNPIVEEEVVSED</sequence>
<feature type="transmembrane region" description="Helical" evidence="6">
    <location>
        <begin position="720"/>
        <end position="740"/>
    </location>
</feature>
<feature type="transmembrane region" description="Helical" evidence="6">
    <location>
        <begin position="49"/>
        <end position="66"/>
    </location>
</feature>
<evidence type="ECO:0000313" key="9">
    <source>
        <dbReference type="EMBL" id="QIA07823.1"/>
    </source>
</evidence>
<dbReference type="EMBL" id="CP048409">
    <property type="protein sequence ID" value="QIA07823.1"/>
    <property type="molecule type" value="Genomic_DNA"/>
</dbReference>
<keyword evidence="5 6" id="KW-0472">Membrane</keyword>
<evidence type="ECO:0000259" key="8">
    <source>
        <dbReference type="Pfam" id="PF05140"/>
    </source>
</evidence>
<dbReference type="InterPro" id="IPR007816">
    <property type="entry name" value="ResB-like_domain"/>
</dbReference>
<evidence type="ECO:0000256" key="6">
    <source>
        <dbReference type="SAM" id="Phobius"/>
    </source>
</evidence>
<feature type="transmembrane region" description="Helical" evidence="6">
    <location>
        <begin position="931"/>
        <end position="949"/>
    </location>
</feature>
<evidence type="ECO:0000256" key="5">
    <source>
        <dbReference type="ARBA" id="ARBA00023136"/>
    </source>
</evidence>
<feature type="transmembrane region" description="Helical" evidence="6">
    <location>
        <begin position="890"/>
        <end position="911"/>
    </location>
</feature>
<feature type="transmembrane region" description="Helical" evidence="6">
    <location>
        <begin position="956"/>
        <end position="976"/>
    </location>
</feature>
<evidence type="ECO:0000259" key="7">
    <source>
        <dbReference type="Pfam" id="PF01578"/>
    </source>
</evidence>
<feature type="transmembrane region" description="Helical" evidence="6">
    <location>
        <begin position="466"/>
        <end position="483"/>
    </location>
</feature>
<evidence type="ECO:0000256" key="1">
    <source>
        <dbReference type="ARBA" id="ARBA00004141"/>
    </source>
</evidence>
<protein>
    <submittedName>
        <fullName evidence="9">Cytochrome c biogenesis protein CcsA</fullName>
    </submittedName>
</protein>
<name>A0A6C0RE85_9BACT</name>
<feature type="domain" description="ResB-like" evidence="8">
    <location>
        <begin position="338"/>
        <end position="736"/>
    </location>
</feature>
<feature type="transmembrane region" description="Helical" evidence="6">
    <location>
        <begin position="996"/>
        <end position="1014"/>
    </location>
</feature>
<gene>
    <name evidence="9" type="primary">ccsA</name>
    <name evidence="9" type="ORF">G0Q07_08825</name>
</gene>
<keyword evidence="2 6" id="KW-0812">Transmembrane</keyword>
<dbReference type="Proteomes" id="UP000474630">
    <property type="component" value="Chromosome"/>
</dbReference>
<feature type="domain" description="ResB-like" evidence="8">
    <location>
        <begin position="74"/>
        <end position="116"/>
    </location>
</feature>
<feature type="transmembrane region" description="Helical" evidence="6">
    <location>
        <begin position="427"/>
        <end position="445"/>
    </location>
</feature>
<dbReference type="RefSeq" id="WP_163345744.1">
    <property type="nucleotide sequence ID" value="NZ_CP048409.1"/>
</dbReference>